<organism evidence="1 2">
    <name type="scientific">Trema orientale</name>
    <name type="common">Charcoal tree</name>
    <name type="synonym">Celtis orientalis</name>
    <dbReference type="NCBI Taxonomy" id="63057"/>
    <lineage>
        <taxon>Eukaryota</taxon>
        <taxon>Viridiplantae</taxon>
        <taxon>Streptophyta</taxon>
        <taxon>Embryophyta</taxon>
        <taxon>Tracheophyta</taxon>
        <taxon>Spermatophyta</taxon>
        <taxon>Magnoliopsida</taxon>
        <taxon>eudicotyledons</taxon>
        <taxon>Gunneridae</taxon>
        <taxon>Pentapetalae</taxon>
        <taxon>rosids</taxon>
        <taxon>fabids</taxon>
        <taxon>Rosales</taxon>
        <taxon>Cannabaceae</taxon>
        <taxon>Trema</taxon>
    </lineage>
</organism>
<evidence type="ECO:0000313" key="1">
    <source>
        <dbReference type="EMBL" id="PON46069.1"/>
    </source>
</evidence>
<reference evidence="2" key="1">
    <citation type="submission" date="2016-06" db="EMBL/GenBank/DDBJ databases">
        <title>Parallel loss of symbiosis genes in relatives of nitrogen-fixing non-legume Parasponia.</title>
        <authorList>
            <person name="Van Velzen R."/>
            <person name="Holmer R."/>
            <person name="Bu F."/>
            <person name="Rutten L."/>
            <person name="Van Zeijl A."/>
            <person name="Liu W."/>
            <person name="Santuari L."/>
            <person name="Cao Q."/>
            <person name="Sharma T."/>
            <person name="Shen D."/>
            <person name="Roswanjaya Y."/>
            <person name="Wardhani T."/>
            <person name="Kalhor M.S."/>
            <person name="Jansen J."/>
            <person name="Van den Hoogen J."/>
            <person name="Gungor B."/>
            <person name="Hartog M."/>
            <person name="Hontelez J."/>
            <person name="Verver J."/>
            <person name="Yang W.-C."/>
            <person name="Schijlen E."/>
            <person name="Repin R."/>
            <person name="Schilthuizen M."/>
            <person name="Schranz E."/>
            <person name="Heidstra R."/>
            <person name="Miyata K."/>
            <person name="Fedorova E."/>
            <person name="Kohlen W."/>
            <person name="Bisseling T."/>
            <person name="Smit S."/>
            <person name="Geurts R."/>
        </authorList>
    </citation>
    <scope>NUCLEOTIDE SEQUENCE [LARGE SCALE GENOMIC DNA]</scope>
    <source>
        <strain evidence="2">cv. RG33-2</strain>
    </source>
</reference>
<dbReference type="InParanoid" id="A0A2P5BB94"/>
<comment type="caution">
    <text evidence="1">The sequence shown here is derived from an EMBL/GenBank/DDBJ whole genome shotgun (WGS) entry which is preliminary data.</text>
</comment>
<dbReference type="AlphaFoldDB" id="A0A2P5BB94"/>
<protein>
    <submittedName>
        <fullName evidence="1">Uncharacterized protein</fullName>
    </submittedName>
</protein>
<feature type="non-terminal residue" evidence="1">
    <location>
        <position position="1"/>
    </location>
</feature>
<proteinExistence type="predicted"/>
<dbReference type="EMBL" id="JXTC01000561">
    <property type="protein sequence ID" value="PON46069.1"/>
    <property type="molecule type" value="Genomic_DNA"/>
</dbReference>
<sequence>KWVGKCASKSSKNELVLTEPCDVGGISSGGVILDNCFRWGRMRTIYEFM</sequence>
<evidence type="ECO:0000313" key="2">
    <source>
        <dbReference type="Proteomes" id="UP000237000"/>
    </source>
</evidence>
<keyword evidence="2" id="KW-1185">Reference proteome</keyword>
<accession>A0A2P5BB94</accession>
<name>A0A2P5BB94_TREOI</name>
<gene>
    <name evidence="1" type="ORF">TorRG33x02_327160</name>
</gene>
<dbReference type="OrthoDB" id="10394000at2759"/>
<dbReference type="Proteomes" id="UP000237000">
    <property type="component" value="Unassembled WGS sequence"/>
</dbReference>